<dbReference type="GO" id="GO:0004324">
    <property type="term" value="F:ferredoxin-NADP+ reductase activity"/>
    <property type="evidence" value="ECO:0007669"/>
    <property type="project" value="UniProtKB-EC"/>
</dbReference>
<evidence type="ECO:0000256" key="3">
    <source>
        <dbReference type="ARBA" id="ARBA00022630"/>
    </source>
</evidence>
<keyword evidence="6" id="KW-0521">NADP</keyword>
<protein>
    <recommendedName>
        <fullName evidence="2">ferredoxin--NADP(+) reductase</fullName>
        <ecNumber evidence="2">1.18.1.2</ecNumber>
    </recommendedName>
</protein>
<comment type="caution">
    <text evidence="12">The sequence shown here is derived from an EMBL/GenBank/DDBJ whole genome shotgun (WGS) entry which is preliminary data.</text>
</comment>
<dbReference type="PANTHER" id="PTHR48467:SF1">
    <property type="entry name" value="GLUTAMATE SYNTHASE 1 [NADH], CHLOROPLASTIC-LIKE"/>
    <property type="match status" value="1"/>
</dbReference>
<evidence type="ECO:0000256" key="6">
    <source>
        <dbReference type="ARBA" id="ARBA00022857"/>
    </source>
</evidence>
<sequence>MTHIILGHCCKDASCVSVCPQNCIHPLPGSPGFDSAETLHIDPRSCIDCTACVEVCPAAAIKPAAAVTAEEQRFIARNADYFDGTPDFHPPLLNPLSELPLGTPSAPPRVAIIGSGPSAMYALRELLKRSGSARVTLFEQYDHVGGLLHRGVSRDHPEIREMIALYDKPLDDDRVELILDTAIGAELSLAQVRNAFDAVVLACGASQPRRIGSGDPYPHGVYQAVDLLVADNTGSARFAAHRFGPRCVIIGAGNVALDAVRYLARRNLRVPLRDRVTELIVLSRSPVERASFTPAAFYELQDTAGVDLRADNAGAITADRLRDPVLREILALHTADALDHDPRREPDGDMRVVLSFDRNVTGIEETVDGTPRVVTASGRDFTADTVICAAGFTTEKFDDLPVGPDGRVPNDRGRVLSLETGEPLDGLYVVGWAKRGATGGVGDNRRCAAETIQQLAIDLTPVLSARALLHRA</sequence>
<dbReference type="GO" id="GO:0051536">
    <property type="term" value="F:iron-sulfur cluster binding"/>
    <property type="evidence" value="ECO:0007669"/>
    <property type="project" value="UniProtKB-KW"/>
</dbReference>
<dbReference type="InterPro" id="IPR023753">
    <property type="entry name" value="FAD/NAD-binding_dom"/>
</dbReference>
<keyword evidence="4" id="KW-0479">Metal-binding</keyword>
<evidence type="ECO:0000256" key="8">
    <source>
        <dbReference type="ARBA" id="ARBA00023004"/>
    </source>
</evidence>
<evidence type="ECO:0000256" key="10">
    <source>
        <dbReference type="ARBA" id="ARBA00047776"/>
    </source>
</evidence>
<organism evidence="12 13">
    <name type="scientific">Nocardia bovistercoris</name>
    <dbReference type="NCBI Taxonomy" id="2785916"/>
    <lineage>
        <taxon>Bacteria</taxon>
        <taxon>Bacillati</taxon>
        <taxon>Actinomycetota</taxon>
        <taxon>Actinomycetes</taxon>
        <taxon>Mycobacteriales</taxon>
        <taxon>Nocardiaceae</taxon>
        <taxon>Nocardia</taxon>
    </lineage>
</organism>
<comment type="cofactor">
    <cofactor evidence="1">
        <name>FAD</name>
        <dbReference type="ChEBI" id="CHEBI:57692"/>
    </cofactor>
</comment>
<evidence type="ECO:0000256" key="5">
    <source>
        <dbReference type="ARBA" id="ARBA00022827"/>
    </source>
</evidence>
<keyword evidence="13" id="KW-1185">Reference proteome</keyword>
<evidence type="ECO:0000256" key="7">
    <source>
        <dbReference type="ARBA" id="ARBA00023002"/>
    </source>
</evidence>
<dbReference type="Gene3D" id="3.40.50.720">
    <property type="entry name" value="NAD(P)-binding Rossmann-like Domain"/>
    <property type="match status" value="1"/>
</dbReference>
<evidence type="ECO:0000313" key="13">
    <source>
        <dbReference type="Proteomes" id="UP000655751"/>
    </source>
</evidence>
<dbReference type="SUPFAM" id="SSF51971">
    <property type="entry name" value="Nucleotide-binding domain"/>
    <property type="match status" value="1"/>
</dbReference>
<gene>
    <name evidence="12" type="ORF">IT779_29615</name>
</gene>
<evidence type="ECO:0000256" key="1">
    <source>
        <dbReference type="ARBA" id="ARBA00001974"/>
    </source>
</evidence>
<keyword evidence="9" id="KW-0411">Iron-sulfur</keyword>
<dbReference type="PRINTS" id="PR00419">
    <property type="entry name" value="ADXRDTASE"/>
</dbReference>
<evidence type="ECO:0000259" key="11">
    <source>
        <dbReference type="PROSITE" id="PS51379"/>
    </source>
</evidence>
<dbReference type="SUPFAM" id="SSF54862">
    <property type="entry name" value="4Fe-4S ferredoxins"/>
    <property type="match status" value="1"/>
</dbReference>
<proteinExistence type="predicted"/>
<dbReference type="InterPro" id="IPR055275">
    <property type="entry name" value="Ferredox_Rdtase"/>
</dbReference>
<dbReference type="Pfam" id="PF07992">
    <property type="entry name" value="Pyr_redox_2"/>
    <property type="match status" value="1"/>
</dbReference>
<dbReference type="PROSITE" id="PS51379">
    <property type="entry name" value="4FE4S_FER_2"/>
    <property type="match status" value="1"/>
</dbReference>
<dbReference type="InterPro" id="IPR017900">
    <property type="entry name" value="4Fe4S_Fe_S_CS"/>
</dbReference>
<dbReference type="EC" id="1.18.1.2" evidence="2"/>
<keyword evidence="3" id="KW-0285">Flavoprotein</keyword>
<evidence type="ECO:0000256" key="4">
    <source>
        <dbReference type="ARBA" id="ARBA00022723"/>
    </source>
</evidence>
<dbReference type="GO" id="GO:0046872">
    <property type="term" value="F:metal ion binding"/>
    <property type="evidence" value="ECO:0007669"/>
    <property type="project" value="UniProtKB-KW"/>
</dbReference>
<reference evidence="12" key="1">
    <citation type="submission" date="2020-11" db="EMBL/GenBank/DDBJ databases">
        <title>Nocardia NEAU-351.nov., a novel actinomycete isolated from the cow dung.</title>
        <authorList>
            <person name="Zhang X."/>
        </authorList>
    </citation>
    <scope>NUCLEOTIDE SEQUENCE</scope>
    <source>
        <strain evidence="12">NEAU-351</strain>
    </source>
</reference>
<dbReference type="PROSITE" id="PS00198">
    <property type="entry name" value="4FE4S_FER_1"/>
    <property type="match status" value="1"/>
</dbReference>
<keyword evidence="5" id="KW-0274">FAD</keyword>
<name>A0A931IIW8_9NOCA</name>
<dbReference type="InterPro" id="IPR036188">
    <property type="entry name" value="FAD/NAD-bd_sf"/>
</dbReference>
<accession>A0A931IIW8</accession>
<dbReference type="InterPro" id="IPR017896">
    <property type="entry name" value="4Fe4S_Fe-S-bd"/>
</dbReference>
<evidence type="ECO:0000256" key="2">
    <source>
        <dbReference type="ARBA" id="ARBA00013223"/>
    </source>
</evidence>
<dbReference type="Proteomes" id="UP000655751">
    <property type="component" value="Unassembled WGS sequence"/>
</dbReference>
<feature type="domain" description="4Fe-4S ferredoxin-type" evidence="11">
    <location>
        <begin position="37"/>
        <end position="66"/>
    </location>
</feature>
<dbReference type="PANTHER" id="PTHR48467">
    <property type="entry name" value="GLUTAMATE SYNTHASE 1 [NADH], CHLOROPLASTIC-LIKE"/>
    <property type="match status" value="1"/>
</dbReference>
<evidence type="ECO:0000256" key="9">
    <source>
        <dbReference type="ARBA" id="ARBA00023014"/>
    </source>
</evidence>
<dbReference type="Gene3D" id="3.30.70.20">
    <property type="match status" value="1"/>
</dbReference>
<dbReference type="RefSeq" id="WP_196152745.1">
    <property type="nucleotide sequence ID" value="NZ_JADMLG010000015.1"/>
</dbReference>
<dbReference type="AlphaFoldDB" id="A0A931IIW8"/>
<keyword evidence="8" id="KW-0408">Iron</keyword>
<comment type="catalytic activity">
    <reaction evidence="10">
        <text>2 reduced [2Fe-2S]-[ferredoxin] + NADP(+) + H(+) = 2 oxidized [2Fe-2S]-[ferredoxin] + NADPH</text>
        <dbReference type="Rhea" id="RHEA:20125"/>
        <dbReference type="Rhea" id="RHEA-COMP:10000"/>
        <dbReference type="Rhea" id="RHEA-COMP:10001"/>
        <dbReference type="ChEBI" id="CHEBI:15378"/>
        <dbReference type="ChEBI" id="CHEBI:33737"/>
        <dbReference type="ChEBI" id="CHEBI:33738"/>
        <dbReference type="ChEBI" id="CHEBI:57783"/>
        <dbReference type="ChEBI" id="CHEBI:58349"/>
        <dbReference type="EC" id="1.18.1.2"/>
    </reaction>
</comment>
<dbReference type="Gene3D" id="3.50.50.60">
    <property type="entry name" value="FAD/NAD(P)-binding domain"/>
    <property type="match status" value="1"/>
</dbReference>
<dbReference type="Pfam" id="PF12838">
    <property type="entry name" value="Fer4_7"/>
    <property type="match status" value="1"/>
</dbReference>
<evidence type="ECO:0000313" key="12">
    <source>
        <dbReference type="EMBL" id="MBH0780438.1"/>
    </source>
</evidence>
<dbReference type="EMBL" id="JADMLG010000015">
    <property type="protein sequence ID" value="MBH0780438.1"/>
    <property type="molecule type" value="Genomic_DNA"/>
</dbReference>
<keyword evidence="7" id="KW-0560">Oxidoreductase</keyword>